<organism evidence="2 3">
    <name type="scientific">Nocardia jinanensis</name>
    <dbReference type="NCBI Taxonomy" id="382504"/>
    <lineage>
        <taxon>Bacteria</taxon>
        <taxon>Bacillati</taxon>
        <taxon>Actinomycetota</taxon>
        <taxon>Actinomycetes</taxon>
        <taxon>Mycobacteriales</taxon>
        <taxon>Nocardiaceae</taxon>
        <taxon>Nocardia</taxon>
    </lineage>
</organism>
<sequence>MYSAQRNKGPRGTLPEPLRGAADAGLSDLAVTMPLCTVSVRTATPTVRAPSPDRVVRYARSGDRLW</sequence>
<accession>A0A917VWX1</accession>
<comment type="caution">
    <text evidence="2">The sequence shown here is derived from an EMBL/GenBank/DDBJ whole genome shotgun (WGS) entry which is preliminary data.</text>
</comment>
<dbReference type="AlphaFoldDB" id="A0A917VWX1"/>
<dbReference type="Proteomes" id="UP000638263">
    <property type="component" value="Unassembled WGS sequence"/>
</dbReference>
<gene>
    <name evidence="2" type="ORF">GCM10011588_46040</name>
</gene>
<reference evidence="2" key="1">
    <citation type="journal article" date="2014" name="Int. J. Syst. Evol. Microbiol.">
        <title>Complete genome sequence of Corynebacterium casei LMG S-19264T (=DSM 44701T), isolated from a smear-ripened cheese.</title>
        <authorList>
            <consortium name="US DOE Joint Genome Institute (JGI-PGF)"/>
            <person name="Walter F."/>
            <person name="Albersmeier A."/>
            <person name="Kalinowski J."/>
            <person name="Ruckert C."/>
        </authorList>
    </citation>
    <scope>NUCLEOTIDE SEQUENCE</scope>
    <source>
        <strain evidence="2">CGMCC 4.3508</strain>
    </source>
</reference>
<feature type="region of interest" description="Disordered" evidence="1">
    <location>
        <begin position="1"/>
        <end position="20"/>
    </location>
</feature>
<proteinExistence type="predicted"/>
<evidence type="ECO:0000313" key="2">
    <source>
        <dbReference type="EMBL" id="GGL26030.1"/>
    </source>
</evidence>
<dbReference type="EMBL" id="BMMH01000010">
    <property type="protein sequence ID" value="GGL26030.1"/>
    <property type="molecule type" value="Genomic_DNA"/>
</dbReference>
<keyword evidence="3" id="KW-1185">Reference proteome</keyword>
<reference evidence="2" key="2">
    <citation type="submission" date="2020-09" db="EMBL/GenBank/DDBJ databases">
        <authorList>
            <person name="Sun Q."/>
            <person name="Zhou Y."/>
        </authorList>
    </citation>
    <scope>NUCLEOTIDE SEQUENCE</scope>
    <source>
        <strain evidence="2">CGMCC 4.3508</strain>
    </source>
</reference>
<protein>
    <submittedName>
        <fullName evidence="2">Uncharacterized protein</fullName>
    </submittedName>
</protein>
<name>A0A917VWX1_9NOCA</name>
<evidence type="ECO:0000256" key="1">
    <source>
        <dbReference type="SAM" id="MobiDB-lite"/>
    </source>
</evidence>
<evidence type="ECO:0000313" key="3">
    <source>
        <dbReference type="Proteomes" id="UP000638263"/>
    </source>
</evidence>